<dbReference type="Gene3D" id="3.40.50.300">
    <property type="entry name" value="P-loop containing nucleotide triphosphate hydrolases"/>
    <property type="match status" value="1"/>
</dbReference>
<keyword evidence="3" id="KW-1185">Reference proteome</keyword>
<dbReference type="InParanoid" id="E9GMW4"/>
<dbReference type="KEGG" id="dpx:DAPPUDRAFT_245256"/>
<dbReference type="EMBL" id="GL732553">
    <property type="protein sequence ID" value="EFX79218.1"/>
    <property type="molecule type" value="Genomic_DNA"/>
</dbReference>
<organism evidence="2 3">
    <name type="scientific">Daphnia pulex</name>
    <name type="common">Water flea</name>
    <dbReference type="NCBI Taxonomy" id="6669"/>
    <lineage>
        <taxon>Eukaryota</taxon>
        <taxon>Metazoa</taxon>
        <taxon>Ecdysozoa</taxon>
        <taxon>Arthropoda</taxon>
        <taxon>Crustacea</taxon>
        <taxon>Branchiopoda</taxon>
        <taxon>Diplostraca</taxon>
        <taxon>Cladocera</taxon>
        <taxon>Anomopoda</taxon>
        <taxon>Daphniidae</taxon>
        <taxon>Daphnia</taxon>
    </lineage>
</organism>
<dbReference type="Proteomes" id="UP000000305">
    <property type="component" value="Unassembled WGS sequence"/>
</dbReference>
<dbReference type="STRING" id="6669.E9GMW4"/>
<proteinExistence type="predicted"/>
<accession>E9GMW4</accession>
<feature type="region of interest" description="Disordered" evidence="1">
    <location>
        <begin position="1"/>
        <end position="25"/>
    </location>
</feature>
<evidence type="ECO:0000313" key="2">
    <source>
        <dbReference type="EMBL" id="EFX79218.1"/>
    </source>
</evidence>
<dbReference type="PhylomeDB" id="E9GMW4"/>
<dbReference type="InterPro" id="IPR045028">
    <property type="entry name" value="DinG/Rad3-like"/>
</dbReference>
<evidence type="ECO:0000256" key="1">
    <source>
        <dbReference type="SAM" id="MobiDB-lite"/>
    </source>
</evidence>
<gene>
    <name evidence="2" type="ORF">DAPPUDRAFT_245256</name>
</gene>
<evidence type="ECO:0000313" key="3">
    <source>
        <dbReference type="Proteomes" id="UP000000305"/>
    </source>
</evidence>
<dbReference type="HOGENOM" id="CLU_2760382_0_0_1"/>
<dbReference type="OrthoDB" id="19182at2759"/>
<dbReference type="InterPro" id="IPR027417">
    <property type="entry name" value="P-loop_NTPase"/>
</dbReference>
<name>E9GMW4_DAPPU</name>
<dbReference type="PANTHER" id="PTHR11472">
    <property type="entry name" value="DNA REPAIR DEAD HELICASE RAD3/XP-D SUBFAMILY MEMBER"/>
    <property type="match status" value="1"/>
</dbReference>
<dbReference type="AlphaFoldDB" id="E9GMW4"/>
<feature type="compositionally biased region" description="Basic and acidic residues" evidence="1">
    <location>
        <begin position="1"/>
        <end position="24"/>
    </location>
</feature>
<protein>
    <recommendedName>
        <fullName evidence="4">Helicase ATP-binding domain-containing protein</fullName>
    </recommendedName>
</protein>
<dbReference type="PANTHER" id="PTHR11472:SF47">
    <property type="entry name" value="FANCONI ANEMIA GROUP J PROTEIN"/>
    <property type="match status" value="1"/>
</dbReference>
<dbReference type="SUPFAM" id="SSF52540">
    <property type="entry name" value="P-loop containing nucleoside triphosphate hydrolases"/>
    <property type="match status" value="1"/>
</dbReference>
<evidence type="ECO:0008006" key="4">
    <source>
        <dbReference type="Google" id="ProtNLM"/>
    </source>
</evidence>
<sequence>MDSGARPEEDPTPEFESHPPENRQMDSLLVQVIEGLQRHHNCLLESPTGSGKTLALLCASLAWKKAEKAL</sequence>
<reference evidence="2 3" key="1">
    <citation type="journal article" date="2011" name="Science">
        <title>The ecoresponsive genome of Daphnia pulex.</title>
        <authorList>
            <person name="Colbourne J.K."/>
            <person name="Pfrender M.E."/>
            <person name="Gilbert D."/>
            <person name="Thomas W.K."/>
            <person name="Tucker A."/>
            <person name="Oakley T.H."/>
            <person name="Tokishita S."/>
            <person name="Aerts A."/>
            <person name="Arnold G.J."/>
            <person name="Basu M.K."/>
            <person name="Bauer D.J."/>
            <person name="Caceres C.E."/>
            <person name="Carmel L."/>
            <person name="Casola C."/>
            <person name="Choi J.H."/>
            <person name="Detter J.C."/>
            <person name="Dong Q."/>
            <person name="Dusheyko S."/>
            <person name="Eads B.D."/>
            <person name="Frohlich T."/>
            <person name="Geiler-Samerotte K.A."/>
            <person name="Gerlach D."/>
            <person name="Hatcher P."/>
            <person name="Jogdeo S."/>
            <person name="Krijgsveld J."/>
            <person name="Kriventseva E.V."/>
            <person name="Kultz D."/>
            <person name="Laforsch C."/>
            <person name="Lindquist E."/>
            <person name="Lopez J."/>
            <person name="Manak J.R."/>
            <person name="Muller J."/>
            <person name="Pangilinan J."/>
            <person name="Patwardhan R.P."/>
            <person name="Pitluck S."/>
            <person name="Pritham E.J."/>
            <person name="Rechtsteiner A."/>
            <person name="Rho M."/>
            <person name="Rogozin I.B."/>
            <person name="Sakarya O."/>
            <person name="Salamov A."/>
            <person name="Schaack S."/>
            <person name="Shapiro H."/>
            <person name="Shiga Y."/>
            <person name="Skalitzky C."/>
            <person name="Smith Z."/>
            <person name="Souvorov A."/>
            <person name="Sung W."/>
            <person name="Tang Z."/>
            <person name="Tsuchiya D."/>
            <person name="Tu H."/>
            <person name="Vos H."/>
            <person name="Wang M."/>
            <person name="Wolf Y.I."/>
            <person name="Yamagata H."/>
            <person name="Yamada T."/>
            <person name="Ye Y."/>
            <person name="Shaw J.R."/>
            <person name="Andrews J."/>
            <person name="Crease T.J."/>
            <person name="Tang H."/>
            <person name="Lucas S.M."/>
            <person name="Robertson H.M."/>
            <person name="Bork P."/>
            <person name="Koonin E.V."/>
            <person name="Zdobnov E.M."/>
            <person name="Grigoriev I.V."/>
            <person name="Lynch M."/>
            <person name="Boore J.L."/>
        </authorList>
    </citation>
    <scope>NUCLEOTIDE SEQUENCE [LARGE SCALE GENOMIC DNA]</scope>
</reference>